<dbReference type="Pfam" id="PF08659">
    <property type="entry name" value="KR"/>
    <property type="match status" value="1"/>
</dbReference>
<dbReference type="Gene3D" id="1.10.1200.10">
    <property type="entry name" value="ACP-like"/>
    <property type="match status" value="1"/>
</dbReference>
<evidence type="ECO:0000256" key="6">
    <source>
        <dbReference type="SAM" id="MobiDB-lite"/>
    </source>
</evidence>
<dbReference type="InterPro" id="IPR049900">
    <property type="entry name" value="PKS_mFAS_DH"/>
</dbReference>
<dbReference type="Proteomes" id="UP000305238">
    <property type="component" value="Unassembled WGS sequence"/>
</dbReference>
<dbReference type="Gene3D" id="3.40.47.10">
    <property type="match status" value="1"/>
</dbReference>
<dbReference type="SMART" id="SM00826">
    <property type="entry name" value="PKS_DH"/>
    <property type="match status" value="1"/>
</dbReference>
<evidence type="ECO:0000256" key="2">
    <source>
        <dbReference type="ARBA" id="ARBA00022553"/>
    </source>
</evidence>
<keyword evidence="3" id="KW-0808">Transferase</keyword>
<dbReference type="OrthoDB" id="4537517at2"/>
<evidence type="ECO:0000259" key="7">
    <source>
        <dbReference type="PROSITE" id="PS50075"/>
    </source>
</evidence>
<evidence type="ECO:0000256" key="4">
    <source>
        <dbReference type="ARBA" id="ARBA00023315"/>
    </source>
</evidence>
<dbReference type="InterPro" id="IPR036291">
    <property type="entry name" value="NAD(P)-bd_dom_sf"/>
</dbReference>
<feature type="compositionally biased region" description="Basic and acidic residues" evidence="6">
    <location>
        <begin position="41"/>
        <end position="61"/>
    </location>
</feature>
<dbReference type="SUPFAM" id="SSF53901">
    <property type="entry name" value="Thiolase-like"/>
    <property type="match status" value="1"/>
</dbReference>
<feature type="compositionally biased region" description="Basic residues" evidence="6">
    <location>
        <begin position="27"/>
        <end position="40"/>
    </location>
</feature>
<keyword evidence="11" id="KW-1185">Reference proteome</keyword>
<feature type="active site" description="Proton donor; for dehydratase activity" evidence="5">
    <location>
        <position position="1668"/>
    </location>
</feature>
<feature type="domain" description="Carrier" evidence="7">
    <location>
        <begin position="996"/>
        <end position="1072"/>
    </location>
</feature>
<dbReference type="InterPro" id="IPR020841">
    <property type="entry name" value="PKS_Beta-ketoAc_synthase_dom"/>
</dbReference>
<dbReference type="SUPFAM" id="SSF51735">
    <property type="entry name" value="NAD(P)-binding Rossmann-fold domains"/>
    <property type="match status" value="1"/>
</dbReference>
<gene>
    <name evidence="10" type="ORF">ETD96_09435</name>
</gene>
<evidence type="ECO:0000313" key="11">
    <source>
        <dbReference type="Proteomes" id="UP000305238"/>
    </source>
</evidence>
<dbReference type="InterPro" id="IPR057326">
    <property type="entry name" value="KR_dom"/>
</dbReference>
<organism evidence="10 11">
    <name type="scientific">Actinomadura geliboluensis</name>
    <dbReference type="NCBI Taxonomy" id="882440"/>
    <lineage>
        <taxon>Bacteria</taxon>
        <taxon>Bacillati</taxon>
        <taxon>Actinomycetota</taxon>
        <taxon>Actinomycetes</taxon>
        <taxon>Streptosporangiales</taxon>
        <taxon>Thermomonosporaceae</taxon>
        <taxon>Actinomadura</taxon>
    </lineage>
</organism>
<dbReference type="GO" id="GO:0006633">
    <property type="term" value="P:fatty acid biosynthetic process"/>
    <property type="evidence" value="ECO:0007669"/>
    <property type="project" value="TreeGrafter"/>
</dbReference>
<dbReference type="PANTHER" id="PTHR43775">
    <property type="entry name" value="FATTY ACID SYNTHASE"/>
    <property type="match status" value="1"/>
</dbReference>
<feature type="region of interest" description="C-terminal hotdog fold" evidence="5">
    <location>
        <begin position="1619"/>
        <end position="1751"/>
    </location>
</feature>
<dbReference type="InterPro" id="IPR014030">
    <property type="entry name" value="Ketoacyl_synth_N"/>
</dbReference>
<dbReference type="InterPro" id="IPR014043">
    <property type="entry name" value="Acyl_transferase_dom"/>
</dbReference>
<comment type="caution">
    <text evidence="10">The sequence shown here is derived from an EMBL/GenBank/DDBJ whole genome shotgun (WGS) entry which is preliminary data.</text>
</comment>
<dbReference type="EMBL" id="VCKZ01000046">
    <property type="protein sequence ID" value="TMR40685.1"/>
    <property type="molecule type" value="Genomic_DNA"/>
</dbReference>
<proteinExistence type="predicted"/>
<protein>
    <submittedName>
        <fullName evidence="10">SDR family NAD(P)-dependent oxidoreductase</fullName>
    </submittedName>
</protein>
<dbReference type="SUPFAM" id="SSF47336">
    <property type="entry name" value="ACP-like"/>
    <property type="match status" value="1"/>
</dbReference>
<dbReference type="Gene3D" id="3.10.129.110">
    <property type="entry name" value="Polyketide synthase dehydratase"/>
    <property type="match status" value="1"/>
</dbReference>
<dbReference type="InterPro" id="IPR036736">
    <property type="entry name" value="ACP-like_sf"/>
</dbReference>
<dbReference type="SUPFAM" id="SSF52151">
    <property type="entry name" value="FabD/lysophospholipase-like"/>
    <property type="match status" value="1"/>
</dbReference>
<evidence type="ECO:0000256" key="3">
    <source>
        <dbReference type="ARBA" id="ARBA00022679"/>
    </source>
</evidence>
<sequence>MRAPRDRARGAVAAEPPVRVRDGGAGHRIRARRVPARRPSGRGEARRSGGRDGAADDRRGDAVTAARPAAPAIAIVGAGCRYPDAAGPARMWEMVVAGRRAFRPLPPERLNLADYAGDGPDSTYVRHAAVLEDWSFDRARHRVPGAAYRAADPTHWLALEVAAETLASAGFPDASGLDGDRAGVILGDTLTGEFSRAALLRMRWPYVRRTVQDALAATPGLPADAVGELLARLEHGFKEPFPEPTDESLVGGLANAIAGRVCNHFDLRGGGYTVDGACSSSLLAVTAACTALCDGDLDFALAGGVDLSLDPFELVGFARLGALATDRMRVYDADPTGFLPGEGCGMVALMRADDAAAAGRTPLALIRGWGISSDGSGGLTRPERDGQLLAMRRAYARAGIDPATVTLFEGHGTGTAVGDRAELAALTELLAGRTGPPAVLGSVKANIGHTKAAAGAAGLIKAALALHHRVLPPTVGCEQQHELLRAPGAPLRVLAEAAPWPDAPVRAAVSAMGFGGINTHLVLEAADSAGGAPRELTVRERRLARRAPDAEVFAFAADTPADLASTLRRVAARAARMSAAEHLDLAAALAENSAHAGAPVRAAIVARDPAQLADRARAAARRADAAGRPGTPVAPGVYLGTGPAARVGLLFPGQGAPVHPDAGALALLMPDLATTAPTRPTASGGSDTVLVQPAVLRASLTGLALLDRLGVVAAAAAGHSLGEITALCWAGALTPERARELVAARGRIMAGTGTSGTGMVTVAAPPDAVRDLIAGTGLAIAADNGAAQVVGGSRADLAELLRRAGAAGVTAQRLEVSHAFHTAAVAAAAGPLADVLRGIPVGPPRRRVHSTVTGTVLTGRDDLRALLVRQITEPVRFREALDGLAADCDLIVECGPGHMLTALAQTAPGGVPALPLDVGAASAAPAAAVIAALFAAGAAGGLKPLFADRFHRPFALDREPVFLSSPCETAPDLPAPPAKPAAVPEPVAAPAEAVASDPLTVVRDLVSAALELPADAIGDDDGLLQDLHLNSLRVTQLASLAAERCGRAVTAAPPPLAGMTVTELAAAIEALPKAADPDAPGGPPTGVAEWHRVLAAGTRPAVLPGTRWDGGWHVRGTGPLRALVEPLLVHGSGPSVQTVFFLPADPGDEVIGDLLSAAAEALRAAEPLTIVDHGDTAAGLLGALAAEHPDRDLRRIAAPESSPRAVLAAAVTASWTGAAELAITPDGRIGEPVHHPVRLDDAGPPLAPGDVLLVTGGGRGIGLETAAYLSGRWNVRLALIGRARPGDDPELAANLARLEAVGATVRYEPADVTDPAALRAAVDRLTKALGPVRGVVHASGVNRPARFTDLGPADFAAHAAPKHHGLRTLLAALDPAGLRLLLTFGSVIGRFGLAGEAHYALANGRLREYARLLADELPGCRVRNIDWTAWSGTGMGERLDVLAALERTGVVPLPTASGVLLAARIAESERAPASVLATGRLPQLDTPSGAPWRVRTHTPGIELIAEADLDLSNRPWLDDHRIDGLAVLPAVAALELMARAAAVLTGEEHTAVADANFDRPIVVPDDGSRTVRICALTLEDGGVRVALRTDETGFAADHFTATVVPASAPPKVEPVATEPEPHDGRALYGSLFFHGPRFQRLVRYTRLAATGCTAELSASPPQDDLLGDTIRNDASIHVLQACVPHRRLLPIGCDRFAVHGPGEGTLTLDAVERAHHGPDYSYDVVLRDETGRPVLSWTGLRLRDVGPLRFADGLPPVLVEPYLRRNIAALMPAAEEITLVRDDGAGPPVPWTDQAVHLAKLTDEPEDLVLRRLRAVRACLPGDVTVQEVYEDGWVTLRAGGRPVVSALLTIAGHRTPLAIAAAPRTER</sequence>
<dbReference type="InterPro" id="IPR016036">
    <property type="entry name" value="Malonyl_transacylase_ACP-bd"/>
</dbReference>
<feature type="domain" description="Ketosynthase family 3 (KS3)" evidence="8">
    <location>
        <begin position="70"/>
        <end position="525"/>
    </location>
</feature>
<feature type="domain" description="PKS/mFAS DH" evidence="9">
    <location>
        <begin position="1487"/>
        <end position="1751"/>
    </location>
</feature>
<keyword evidence="2" id="KW-0597">Phosphoprotein</keyword>
<dbReference type="InterPro" id="IPR013968">
    <property type="entry name" value="PKS_KR"/>
</dbReference>
<dbReference type="Gene3D" id="3.40.50.720">
    <property type="entry name" value="NAD(P)-binding Rossmann-like Domain"/>
    <property type="match status" value="1"/>
</dbReference>
<dbReference type="InterPro" id="IPR049551">
    <property type="entry name" value="PKS_DH_C"/>
</dbReference>
<evidence type="ECO:0000259" key="8">
    <source>
        <dbReference type="PROSITE" id="PS52004"/>
    </source>
</evidence>
<dbReference type="InterPro" id="IPR016035">
    <property type="entry name" value="Acyl_Trfase/lysoPLipase"/>
</dbReference>
<dbReference type="InterPro" id="IPR001227">
    <property type="entry name" value="Ac_transferase_dom_sf"/>
</dbReference>
<dbReference type="GO" id="GO:0004312">
    <property type="term" value="F:fatty acid synthase activity"/>
    <property type="evidence" value="ECO:0007669"/>
    <property type="project" value="TreeGrafter"/>
</dbReference>
<dbReference type="PANTHER" id="PTHR43775:SF51">
    <property type="entry name" value="INACTIVE PHENOLPHTHIOCEROL SYNTHESIS POLYKETIDE SYNTHASE TYPE I PKS1-RELATED"/>
    <property type="match status" value="1"/>
</dbReference>
<dbReference type="InterPro" id="IPR050091">
    <property type="entry name" value="PKS_NRPS_Biosynth_Enz"/>
</dbReference>
<dbReference type="Pfam" id="PF21089">
    <property type="entry name" value="PKS_DH_N"/>
    <property type="match status" value="1"/>
</dbReference>
<dbReference type="InterPro" id="IPR016039">
    <property type="entry name" value="Thiolase-like"/>
</dbReference>
<dbReference type="SMART" id="SM00825">
    <property type="entry name" value="PKS_KS"/>
    <property type="match status" value="1"/>
</dbReference>
<dbReference type="InterPro" id="IPR020807">
    <property type="entry name" value="PKS_DH"/>
</dbReference>
<dbReference type="Pfam" id="PF14765">
    <property type="entry name" value="PS-DH"/>
    <property type="match status" value="1"/>
</dbReference>
<dbReference type="PROSITE" id="PS52019">
    <property type="entry name" value="PKS_MFAS_DH"/>
    <property type="match status" value="1"/>
</dbReference>
<evidence type="ECO:0000256" key="1">
    <source>
        <dbReference type="ARBA" id="ARBA00022450"/>
    </source>
</evidence>
<dbReference type="Pfam" id="PF00698">
    <property type="entry name" value="Acyl_transf_1"/>
    <property type="match status" value="1"/>
</dbReference>
<dbReference type="SMART" id="SM00827">
    <property type="entry name" value="PKS_AT"/>
    <property type="match status" value="1"/>
</dbReference>
<evidence type="ECO:0000313" key="10">
    <source>
        <dbReference type="EMBL" id="TMR40685.1"/>
    </source>
</evidence>
<feature type="region of interest" description="N-terminal hotdog fold" evidence="5">
    <location>
        <begin position="1487"/>
        <end position="1609"/>
    </location>
</feature>
<accession>A0A5S4H630</accession>
<reference evidence="10 11" key="1">
    <citation type="submission" date="2019-05" db="EMBL/GenBank/DDBJ databases">
        <title>Draft genome sequence of Actinomadura geliboluensis A8036.</title>
        <authorList>
            <person name="Saricaoglu S."/>
            <person name="Isik K."/>
        </authorList>
    </citation>
    <scope>NUCLEOTIDE SEQUENCE [LARGE SCALE GENOMIC DNA]</scope>
    <source>
        <strain evidence="10 11">A8036</strain>
    </source>
</reference>
<dbReference type="CDD" id="cd00833">
    <property type="entry name" value="PKS"/>
    <property type="match status" value="1"/>
</dbReference>
<dbReference type="InterPro" id="IPR042104">
    <property type="entry name" value="PKS_dehydratase_sf"/>
</dbReference>
<dbReference type="SMART" id="SM00822">
    <property type="entry name" value="PKS_KR"/>
    <property type="match status" value="1"/>
</dbReference>
<dbReference type="Gene3D" id="3.40.366.10">
    <property type="entry name" value="Malonyl-Coenzyme A Acyl Carrier Protein, domain 2"/>
    <property type="match status" value="1"/>
</dbReference>
<dbReference type="SUPFAM" id="SSF55048">
    <property type="entry name" value="Probable ACP-binding domain of malonyl-CoA ACP transacylase"/>
    <property type="match status" value="1"/>
</dbReference>
<dbReference type="PROSITE" id="PS50075">
    <property type="entry name" value="CARRIER"/>
    <property type="match status" value="1"/>
</dbReference>
<dbReference type="InterPro" id="IPR049552">
    <property type="entry name" value="PKS_DH_N"/>
</dbReference>
<dbReference type="InterPro" id="IPR009081">
    <property type="entry name" value="PP-bd_ACP"/>
</dbReference>
<dbReference type="InterPro" id="IPR014031">
    <property type="entry name" value="Ketoacyl_synth_C"/>
</dbReference>
<evidence type="ECO:0000259" key="9">
    <source>
        <dbReference type="PROSITE" id="PS52019"/>
    </source>
</evidence>
<keyword evidence="1" id="KW-0596">Phosphopantetheine</keyword>
<dbReference type="Pfam" id="PF02801">
    <property type="entry name" value="Ketoacyl-synt_C"/>
    <property type="match status" value="1"/>
</dbReference>
<dbReference type="PROSITE" id="PS52004">
    <property type="entry name" value="KS3_2"/>
    <property type="match status" value="1"/>
</dbReference>
<name>A0A5S4H630_9ACTN</name>
<dbReference type="Pfam" id="PF00109">
    <property type="entry name" value="ketoacyl-synt"/>
    <property type="match status" value="1"/>
</dbReference>
<feature type="active site" description="Proton acceptor; for dehydratase activity" evidence="5">
    <location>
        <position position="1520"/>
    </location>
</feature>
<evidence type="ECO:0000256" key="5">
    <source>
        <dbReference type="PROSITE-ProRule" id="PRU01363"/>
    </source>
</evidence>
<keyword evidence="4" id="KW-0012">Acyltransferase</keyword>
<feature type="region of interest" description="Disordered" evidence="6">
    <location>
        <begin position="1"/>
        <end position="63"/>
    </location>
</feature>